<protein>
    <submittedName>
        <fullName evidence="2">DUF4097 domain-containing protein</fullName>
    </submittedName>
</protein>
<dbReference type="OrthoDB" id="3677688at2"/>
<proteinExistence type="predicted"/>
<feature type="domain" description="DUF4097" evidence="1">
    <location>
        <begin position="115"/>
        <end position="271"/>
    </location>
</feature>
<accession>A0A5N0V0F3</accession>
<evidence type="ECO:0000259" key="1">
    <source>
        <dbReference type="Pfam" id="PF13349"/>
    </source>
</evidence>
<dbReference type="PANTHER" id="PTHR34094">
    <property type="match status" value="1"/>
</dbReference>
<organism evidence="2 3">
    <name type="scientific">Amycolatopsis acidicola</name>
    <dbReference type="NCBI Taxonomy" id="2596893"/>
    <lineage>
        <taxon>Bacteria</taxon>
        <taxon>Bacillati</taxon>
        <taxon>Actinomycetota</taxon>
        <taxon>Actinomycetes</taxon>
        <taxon>Pseudonocardiales</taxon>
        <taxon>Pseudonocardiaceae</taxon>
        <taxon>Amycolatopsis</taxon>
    </lineage>
</organism>
<gene>
    <name evidence="2" type="ORF">FPZ12_024570</name>
</gene>
<dbReference type="InterPro" id="IPR025164">
    <property type="entry name" value="Toastrack_DUF4097"/>
</dbReference>
<evidence type="ECO:0000313" key="2">
    <source>
        <dbReference type="EMBL" id="KAA9157579.1"/>
    </source>
</evidence>
<dbReference type="Proteomes" id="UP000319769">
    <property type="component" value="Unassembled WGS sequence"/>
</dbReference>
<evidence type="ECO:0000313" key="3">
    <source>
        <dbReference type="Proteomes" id="UP000319769"/>
    </source>
</evidence>
<dbReference type="Pfam" id="PF13349">
    <property type="entry name" value="DUF4097"/>
    <property type="match status" value="1"/>
</dbReference>
<dbReference type="PANTHER" id="PTHR34094:SF1">
    <property type="entry name" value="PROTEIN FAM185A"/>
    <property type="match status" value="1"/>
</dbReference>
<name>A0A5N0V0F3_9PSEU</name>
<keyword evidence="3" id="KW-1185">Reference proteome</keyword>
<dbReference type="AlphaFoldDB" id="A0A5N0V0F3"/>
<dbReference type="Gene3D" id="2.160.20.120">
    <property type="match status" value="1"/>
</dbReference>
<sequence length="299" mass="30528">MTEQPGELAQHQVFPVDGPVDLDVSVLLGRITVELVPDATEVGVEVRHEPDVREPWAQGMTNLLNWVTERFGDQFGEFSGSAAEAVQQTRVEQTGGRIVVRAPKALPLRNIPLGVVVRAPAGSRLEARAGSADVTVTGACGRADVLTGAGEVKVERTDGAAVVRTGSGAIRLGPTLGGLQLRTGSGDVEASSLSGSSTVATGTGDVWLGVTSGEIMARSGSGDLSVAEAAAGSLELITGSGEIRVGVRPGVTAEVDLTSSSGKVSSELDVALEEPEGEVPLHVRGRTGSGAAVITRAPQ</sequence>
<reference evidence="2" key="1">
    <citation type="submission" date="2019-09" db="EMBL/GenBank/DDBJ databases">
        <authorList>
            <person name="Teo W.F.A."/>
            <person name="Duangmal K."/>
        </authorList>
    </citation>
    <scope>NUCLEOTIDE SEQUENCE [LARGE SCALE GENOMIC DNA]</scope>
    <source>
        <strain evidence="2">K81G1</strain>
    </source>
</reference>
<comment type="caution">
    <text evidence="2">The sequence shown here is derived from an EMBL/GenBank/DDBJ whole genome shotgun (WGS) entry which is preliminary data.</text>
</comment>
<dbReference type="EMBL" id="VMNW02000040">
    <property type="protein sequence ID" value="KAA9157579.1"/>
    <property type="molecule type" value="Genomic_DNA"/>
</dbReference>